<feature type="non-terminal residue" evidence="1">
    <location>
        <position position="1"/>
    </location>
</feature>
<name>A0A430BK68_SPHYA</name>
<reference evidence="1 2" key="1">
    <citation type="submission" date="2018-07" db="EMBL/GenBank/DDBJ databases">
        <title>Genomic and Epidemiologic Investigation of an Indolent Hospital Outbreak.</title>
        <authorList>
            <person name="Johnson R.C."/>
            <person name="Deming C."/>
            <person name="Conlan S."/>
            <person name="Zellmer C.J."/>
            <person name="Michelin A.V."/>
            <person name="Lee-Lin S."/>
            <person name="Thomas P.J."/>
            <person name="Park M."/>
            <person name="Weingarten R.A."/>
            <person name="Less J."/>
            <person name="Dekker J.P."/>
            <person name="Frank K.M."/>
            <person name="Musser K.A."/>
            <person name="Mcquiston J.R."/>
            <person name="Henderson D.K."/>
            <person name="Lau A.F."/>
            <person name="Palmore T.N."/>
            <person name="Segre J.A."/>
        </authorList>
    </citation>
    <scope>NUCLEOTIDE SEQUENCE [LARGE SCALE GENOMIC DNA]</scope>
    <source>
        <strain evidence="1 2">SK-NIH.Env6_1116</strain>
    </source>
</reference>
<proteinExistence type="predicted"/>
<protein>
    <submittedName>
        <fullName evidence="1">Uncharacterized protein</fullName>
    </submittedName>
</protein>
<dbReference type="EMBL" id="QRAL01000036">
    <property type="protein sequence ID" value="RSU51675.1"/>
    <property type="molecule type" value="Genomic_DNA"/>
</dbReference>
<sequence length="74" mass="8310">ADSDEAAPRFRDDCAPLFRDDVAPRRQGRAGYVCCCFVRGCRQASGGDLARRMLSPSRSRRWALWTSRSRMASA</sequence>
<organism evidence="1 2">
    <name type="scientific">Sphingobium yanoikuyae</name>
    <name type="common">Sphingomonas yanoikuyae</name>
    <dbReference type="NCBI Taxonomy" id="13690"/>
    <lineage>
        <taxon>Bacteria</taxon>
        <taxon>Pseudomonadati</taxon>
        <taxon>Pseudomonadota</taxon>
        <taxon>Alphaproteobacteria</taxon>
        <taxon>Sphingomonadales</taxon>
        <taxon>Sphingomonadaceae</taxon>
        <taxon>Sphingobium</taxon>
    </lineage>
</organism>
<dbReference type="AlphaFoldDB" id="A0A430BK68"/>
<accession>A0A430BK68</accession>
<evidence type="ECO:0000313" key="2">
    <source>
        <dbReference type="Proteomes" id="UP000287401"/>
    </source>
</evidence>
<gene>
    <name evidence="1" type="ORF">DAH51_21795</name>
</gene>
<evidence type="ECO:0000313" key="1">
    <source>
        <dbReference type="EMBL" id="RSU51675.1"/>
    </source>
</evidence>
<comment type="caution">
    <text evidence="1">The sequence shown here is derived from an EMBL/GenBank/DDBJ whole genome shotgun (WGS) entry which is preliminary data.</text>
</comment>
<dbReference type="Proteomes" id="UP000287401">
    <property type="component" value="Unassembled WGS sequence"/>
</dbReference>